<reference evidence="7" key="1">
    <citation type="submission" date="2011-05" db="EMBL/GenBank/DDBJ databases">
        <authorList>
            <person name="Richards S.R."/>
            <person name="Qu J."/>
            <person name="Jiang H."/>
            <person name="Jhangiani S.N."/>
            <person name="Agravi P."/>
            <person name="Goodspeed R."/>
            <person name="Gross S."/>
            <person name="Mandapat C."/>
            <person name="Jackson L."/>
            <person name="Mathew T."/>
            <person name="Pu L."/>
            <person name="Thornton R."/>
            <person name="Saada N."/>
            <person name="Wilczek-Boney K.B."/>
            <person name="Lee S."/>
            <person name="Kovar C."/>
            <person name="Wu Y."/>
            <person name="Scherer S.E."/>
            <person name="Worley K.C."/>
            <person name="Muzny D.M."/>
            <person name="Gibbs R."/>
        </authorList>
    </citation>
    <scope>NUCLEOTIDE SEQUENCE</scope>
    <source>
        <strain evidence="7">Brora</strain>
    </source>
</reference>
<dbReference type="InterPro" id="IPR019372">
    <property type="entry name" value="LHFPL"/>
</dbReference>
<dbReference type="PANTHER" id="PTHR12489">
    <property type="entry name" value="LIPOMA HMGIC FUSION PARTNER-LIKE PROTEIN"/>
    <property type="match status" value="1"/>
</dbReference>
<dbReference type="PhylomeDB" id="T1JF99"/>
<protein>
    <submittedName>
        <fullName evidence="6">Uncharacterized protein</fullName>
    </submittedName>
</protein>
<keyword evidence="7" id="KW-1185">Reference proteome</keyword>
<proteinExistence type="predicted"/>
<feature type="transmembrane region" description="Helical" evidence="5">
    <location>
        <begin position="86"/>
        <end position="112"/>
    </location>
</feature>
<keyword evidence="3 5" id="KW-1133">Transmembrane helix</keyword>
<evidence type="ECO:0000256" key="2">
    <source>
        <dbReference type="ARBA" id="ARBA00022692"/>
    </source>
</evidence>
<dbReference type="eggNOG" id="KOG4026">
    <property type="taxonomic scope" value="Eukaryota"/>
</dbReference>
<dbReference type="AlphaFoldDB" id="T1JF99"/>
<dbReference type="HOGENOM" id="CLU_084868_2_0_1"/>
<dbReference type="PANTHER" id="PTHR12489:SF22">
    <property type="entry name" value="SI:DKEY-35M8.1"/>
    <property type="match status" value="1"/>
</dbReference>
<sequence length="229" mass="25663">MKKKCSVETVGRETTSWVVMTVWLTVSVAAVSMSTISFLQPAWFVRQEKKQSKEVDDIFMFGVFSFCYRVDSGYNCQLYQGVLRSTVWQICGVFYGGGCVLNWLCTVLAFLVIAMPSMKLRRQVITGIALSQAVSVILMIIPLVVYPLDLGSPFVRRICGDDSAPFSPGSCSVGWSYALAVVATGLSIYCPLLAWLTTYKAYKVSYTSLWTKEYSKLHFQHVTCNRNKL</sequence>
<name>T1JF99_STRMM</name>
<dbReference type="EMBL" id="JH432147">
    <property type="status" value="NOT_ANNOTATED_CDS"/>
    <property type="molecule type" value="Genomic_DNA"/>
</dbReference>
<keyword evidence="4 5" id="KW-0472">Membrane</keyword>
<dbReference type="STRING" id="126957.T1JF99"/>
<feature type="transmembrane region" description="Helical" evidence="5">
    <location>
        <begin position="175"/>
        <end position="196"/>
    </location>
</feature>
<evidence type="ECO:0000256" key="1">
    <source>
        <dbReference type="ARBA" id="ARBA00004141"/>
    </source>
</evidence>
<dbReference type="EnsemblMetazoa" id="SMAR012510-RA">
    <property type="protein sequence ID" value="SMAR012510-PA"/>
    <property type="gene ID" value="SMAR012510"/>
</dbReference>
<evidence type="ECO:0000313" key="6">
    <source>
        <dbReference type="EnsemblMetazoa" id="SMAR012510-PA"/>
    </source>
</evidence>
<evidence type="ECO:0000313" key="7">
    <source>
        <dbReference type="Proteomes" id="UP000014500"/>
    </source>
</evidence>
<evidence type="ECO:0000256" key="4">
    <source>
        <dbReference type="ARBA" id="ARBA00023136"/>
    </source>
</evidence>
<dbReference type="GO" id="GO:0016020">
    <property type="term" value="C:membrane"/>
    <property type="evidence" value="ECO:0007669"/>
    <property type="project" value="UniProtKB-SubCell"/>
</dbReference>
<evidence type="ECO:0000256" key="3">
    <source>
        <dbReference type="ARBA" id="ARBA00022989"/>
    </source>
</evidence>
<dbReference type="Proteomes" id="UP000014500">
    <property type="component" value="Unassembled WGS sequence"/>
</dbReference>
<feature type="transmembrane region" description="Helical" evidence="5">
    <location>
        <begin position="20"/>
        <end position="45"/>
    </location>
</feature>
<feature type="transmembrane region" description="Helical" evidence="5">
    <location>
        <begin position="124"/>
        <end position="146"/>
    </location>
</feature>
<dbReference type="Pfam" id="PF10242">
    <property type="entry name" value="L_HMGIC_fpl"/>
    <property type="match status" value="1"/>
</dbReference>
<accession>T1JF99</accession>
<evidence type="ECO:0000256" key="5">
    <source>
        <dbReference type="SAM" id="Phobius"/>
    </source>
</evidence>
<organism evidence="6 7">
    <name type="scientific">Strigamia maritima</name>
    <name type="common">European centipede</name>
    <name type="synonym">Geophilus maritimus</name>
    <dbReference type="NCBI Taxonomy" id="126957"/>
    <lineage>
        <taxon>Eukaryota</taxon>
        <taxon>Metazoa</taxon>
        <taxon>Ecdysozoa</taxon>
        <taxon>Arthropoda</taxon>
        <taxon>Myriapoda</taxon>
        <taxon>Chilopoda</taxon>
        <taxon>Pleurostigmophora</taxon>
        <taxon>Geophilomorpha</taxon>
        <taxon>Linotaeniidae</taxon>
        <taxon>Strigamia</taxon>
    </lineage>
</organism>
<dbReference type="OMA" id="YCPFLAY"/>
<keyword evidence="2 5" id="KW-0812">Transmembrane</keyword>
<dbReference type="Gene3D" id="1.20.140.150">
    <property type="match status" value="1"/>
</dbReference>
<comment type="subcellular location">
    <subcellularLocation>
        <location evidence="1">Membrane</location>
        <topology evidence="1">Multi-pass membrane protein</topology>
    </subcellularLocation>
</comment>
<reference evidence="6" key="2">
    <citation type="submission" date="2015-02" db="UniProtKB">
        <authorList>
            <consortium name="EnsemblMetazoa"/>
        </authorList>
    </citation>
    <scope>IDENTIFICATION</scope>
</reference>